<dbReference type="PANTHER" id="PTHR46163">
    <property type="entry name" value="TYROSINE-PROTEIN PHOSPHATASE-RELATED"/>
    <property type="match status" value="1"/>
</dbReference>
<name>A0AAN8FR61_TRICO</name>
<organism evidence="3 4">
    <name type="scientific">Trichostrongylus colubriformis</name>
    <name type="common">Black scour worm</name>
    <dbReference type="NCBI Taxonomy" id="6319"/>
    <lineage>
        <taxon>Eukaryota</taxon>
        <taxon>Metazoa</taxon>
        <taxon>Ecdysozoa</taxon>
        <taxon>Nematoda</taxon>
        <taxon>Chromadorea</taxon>
        <taxon>Rhabditida</taxon>
        <taxon>Rhabditina</taxon>
        <taxon>Rhabditomorpha</taxon>
        <taxon>Strongyloidea</taxon>
        <taxon>Trichostrongylidae</taxon>
        <taxon>Trichostrongylus</taxon>
    </lineage>
</organism>
<evidence type="ECO:0000259" key="1">
    <source>
        <dbReference type="PROSITE" id="PS50055"/>
    </source>
</evidence>
<dbReference type="PROSITE" id="PS50055">
    <property type="entry name" value="TYR_PHOSPHATASE_PTP"/>
    <property type="match status" value="1"/>
</dbReference>
<keyword evidence="4" id="KW-1185">Reference proteome</keyword>
<dbReference type="SUPFAM" id="SSF52799">
    <property type="entry name" value="(Phosphotyrosine protein) phosphatases II"/>
    <property type="match status" value="1"/>
</dbReference>
<proteinExistence type="predicted"/>
<dbReference type="Gene3D" id="3.90.190.10">
    <property type="entry name" value="Protein tyrosine phosphatase superfamily"/>
    <property type="match status" value="1"/>
</dbReference>
<dbReference type="AlphaFoldDB" id="A0AAN8FR61"/>
<evidence type="ECO:0000313" key="3">
    <source>
        <dbReference type="EMBL" id="KAK5974503.1"/>
    </source>
</evidence>
<dbReference type="SMART" id="SM00404">
    <property type="entry name" value="PTPc_motif"/>
    <property type="match status" value="1"/>
</dbReference>
<feature type="domain" description="Tyrosine-protein phosphatase" evidence="1">
    <location>
        <begin position="1"/>
        <end position="60"/>
    </location>
</feature>
<dbReference type="PROSITE" id="PS50056">
    <property type="entry name" value="TYR_PHOSPHATASE_2"/>
    <property type="match status" value="1"/>
</dbReference>
<dbReference type="InterPro" id="IPR003595">
    <property type="entry name" value="Tyr_Pase_cat"/>
</dbReference>
<comment type="caution">
    <text evidence="3">The sequence shown here is derived from an EMBL/GenBank/DDBJ whole genome shotgun (WGS) entry which is preliminary data.</text>
</comment>
<dbReference type="GO" id="GO:0004725">
    <property type="term" value="F:protein tyrosine phosphatase activity"/>
    <property type="evidence" value="ECO:0007669"/>
    <property type="project" value="InterPro"/>
</dbReference>
<reference evidence="3 4" key="1">
    <citation type="submission" date="2019-10" db="EMBL/GenBank/DDBJ databases">
        <title>Assembly and Annotation for the nematode Trichostrongylus colubriformis.</title>
        <authorList>
            <person name="Martin J."/>
        </authorList>
    </citation>
    <scope>NUCLEOTIDE SEQUENCE [LARGE SCALE GENOMIC DNA]</scope>
    <source>
        <strain evidence="3">G859</strain>
        <tissue evidence="3">Whole worm</tissue>
    </source>
</reference>
<evidence type="ECO:0000313" key="4">
    <source>
        <dbReference type="Proteomes" id="UP001331761"/>
    </source>
</evidence>
<dbReference type="InterPro" id="IPR052782">
    <property type="entry name" value="Oocyte-zygote_transition_reg"/>
</dbReference>
<dbReference type="InterPro" id="IPR029021">
    <property type="entry name" value="Prot-tyrosine_phosphatase-like"/>
</dbReference>
<dbReference type="Proteomes" id="UP001331761">
    <property type="component" value="Unassembled WGS sequence"/>
</dbReference>
<dbReference type="Pfam" id="PF00102">
    <property type="entry name" value="Y_phosphatase"/>
    <property type="match status" value="1"/>
</dbReference>
<feature type="domain" description="Tyrosine specific protein phosphatases" evidence="2">
    <location>
        <begin position="1"/>
        <end position="51"/>
    </location>
</feature>
<evidence type="ECO:0000259" key="2">
    <source>
        <dbReference type="PROSITE" id="PS50056"/>
    </source>
</evidence>
<gene>
    <name evidence="3" type="ORF">GCK32_009474</name>
</gene>
<accession>A0AAN8FR61</accession>
<sequence>CSAGVGRSGTFMALEMCLQDLANGSPINVYQAVVSLRRCRALAVQTFEQYLSIHRAILRLGEKHGAIREADVARFYRICDQKPENVWRQC</sequence>
<dbReference type="InterPro" id="IPR000242">
    <property type="entry name" value="PTP_cat"/>
</dbReference>
<dbReference type="InterPro" id="IPR000387">
    <property type="entry name" value="Tyr_Pase_dom"/>
</dbReference>
<dbReference type="EMBL" id="WIXE01014143">
    <property type="protein sequence ID" value="KAK5974503.1"/>
    <property type="molecule type" value="Genomic_DNA"/>
</dbReference>
<protein>
    <submittedName>
        <fullName evidence="3">Uncharacterized protein</fullName>
    </submittedName>
</protein>
<feature type="non-terminal residue" evidence="3">
    <location>
        <position position="1"/>
    </location>
</feature>